<dbReference type="AlphaFoldDB" id="A0A7W4ZN46"/>
<comment type="caution">
    <text evidence="2">The sequence shown here is derived from an EMBL/GenBank/DDBJ whole genome shotgun (WGS) entry which is preliminary data.</text>
</comment>
<feature type="compositionally biased region" description="Basic residues" evidence="1">
    <location>
        <begin position="13"/>
        <end position="23"/>
    </location>
</feature>
<sequence>MTQLDANKEGRTRRYTKAFKAKKRDAGESGEESPPPQRKAPAVAEVGAEEPPIARHYQRKSDDALDRLVRSHVSSGGSFDEVLDLLDSQGRPQVWSCPMCDEHGSESKAHTPGCCARSISKKKGGCW</sequence>
<feature type="compositionally biased region" description="Basic and acidic residues" evidence="1">
    <location>
        <begin position="1"/>
        <end position="12"/>
    </location>
</feature>
<gene>
    <name evidence="2" type="ORF">FHS41_002050</name>
</gene>
<evidence type="ECO:0000313" key="2">
    <source>
        <dbReference type="EMBL" id="MBB3075581.1"/>
    </source>
</evidence>
<feature type="region of interest" description="Disordered" evidence="1">
    <location>
        <begin position="1"/>
        <end position="50"/>
    </location>
</feature>
<feature type="compositionally biased region" description="Low complexity" evidence="1">
    <location>
        <begin position="40"/>
        <end position="50"/>
    </location>
</feature>
<organism evidence="2 3">
    <name type="scientific">Streptomyces violarus</name>
    <dbReference type="NCBI Taxonomy" id="67380"/>
    <lineage>
        <taxon>Bacteria</taxon>
        <taxon>Bacillati</taxon>
        <taxon>Actinomycetota</taxon>
        <taxon>Actinomycetes</taxon>
        <taxon>Kitasatosporales</taxon>
        <taxon>Streptomycetaceae</taxon>
        <taxon>Streptomyces</taxon>
    </lineage>
</organism>
<keyword evidence="3" id="KW-1185">Reference proteome</keyword>
<dbReference type="EMBL" id="JACHXE010000001">
    <property type="protein sequence ID" value="MBB3075581.1"/>
    <property type="molecule type" value="Genomic_DNA"/>
</dbReference>
<proteinExistence type="predicted"/>
<name>A0A7W4ZN46_9ACTN</name>
<evidence type="ECO:0000256" key="1">
    <source>
        <dbReference type="SAM" id="MobiDB-lite"/>
    </source>
</evidence>
<dbReference type="RefSeq" id="WP_184589856.1">
    <property type="nucleotide sequence ID" value="NZ_BMUP01000001.1"/>
</dbReference>
<protein>
    <submittedName>
        <fullName evidence="2">Uncharacterized protein</fullName>
    </submittedName>
</protein>
<evidence type="ECO:0000313" key="3">
    <source>
        <dbReference type="Proteomes" id="UP000572907"/>
    </source>
</evidence>
<accession>A0A7W4ZN46</accession>
<dbReference type="Proteomes" id="UP000572907">
    <property type="component" value="Unassembled WGS sequence"/>
</dbReference>
<reference evidence="2 3" key="1">
    <citation type="submission" date="2020-08" db="EMBL/GenBank/DDBJ databases">
        <title>Genomic Encyclopedia of Type Strains, Phase III (KMG-III): the genomes of soil and plant-associated and newly described type strains.</title>
        <authorList>
            <person name="Whitman W."/>
        </authorList>
    </citation>
    <scope>NUCLEOTIDE SEQUENCE [LARGE SCALE GENOMIC DNA]</scope>
    <source>
        <strain evidence="2 3">CECT 3237</strain>
    </source>
</reference>